<feature type="transmembrane region" description="Helical" evidence="1">
    <location>
        <begin position="122"/>
        <end position="149"/>
    </location>
</feature>
<feature type="transmembrane region" description="Helical" evidence="1">
    <location>
        <begin position="344"/>
        <end position="365"/>
    </location>
</feature>
<proteinExistence type="predicted"/>
<reference evidence="2 3" key="1">
    <citation type="submission" date="2020-07" db="EMBL/GenBank/DDBJ databases">
        <title>Sequencing the genomes of 1000 actinobacteria strains.</title>
        <authorList>
            <person name="Klenk H.-P."/>
        </authorList>
    </citation>
    <scope>NUCLEOTIDE SEQUENCE [LARGE SCALE GENOMIC DNA]</scope>
    <source>
        <strain evidence="2 3">DSM 21349</strain>
    </source>
</reference>
<feature type="transmembrane region" description="Helical" evidence="1">
    <location>
        <begin position="244"/>
        <end position="266"/>
    </location>
</feature>
<comment type="caution">
    <text evidence="2">The sequence shown here is derived from an EMBL/GenBank/DDBJ whole genome shotgun (WGS) entry which is preliminary data.</text>
</comment>
<gene>
    <name evidence="2" type="ORF">FB382_001608</name>
</gene>
<accession>A0A7W3IZ58</accession>
<sequence length="540" mass="55310">MNALSGTIRLTRLAARRDRVTLSIWVLGLTAFLTATTAMFVRSLVTHADVVREAQLPTSNVGLRLLGLTSGPSVGGAVMVRDYVWLMVMAALMNVFAVVRHTRQSEELGRAEVVGSTVVGRYADLAAAVIVVAVADTVMAGLLGLAMVVNGQPVAGAFTAGAGVAAVGLTFAAVAAVTVQLASTSRAATGFASAVLAGAFLLSGIGNMLGTADLEGTRVNSAWPAWLSPLGWAQQMRPFGGDHVWPLAIFVALVGSLLGIAGSLVVRRDVGAGLWPQRRGHAHAAAGLLSPAGLDFRLQRGALLGWAVGMLAFGLIFGAMSAQIQDVTGQARDFYERFGGADQILEAYDASMAAMGAMIVAIYVVQMVLRMRADEAAGTLESLLASGVSRPRWVLGHLLNSVGGGIVLMLLYSAGMGIGAGQALGDTPTQLGKTVAAGLVQLPAILVVGACALAAIGLLPRLASPLAWAIVIAALLLGPMFGPALGLPERVMDVSPFTHVPSVPATGASALPLLVLTGTCLTLGVIGTAAVRRRSLLLPA</sequence>
<keyword evidence="1" id="KW-0812">Transmembrane</keyword>
<feature type="transmembrane region" description="Helical" evidence="1">
    <location>
        <begin position="435"/>
        <end position="459"/>
    </location>
</feature>
<dbReference type="EMBL" id="JACGXA010000001">
    <property type="protein sequence ID" value="MBA8803317.1"/>
    <property type="molecule type" value="Genomic_DNA"/>
</dbReference>
<evidence type="ECO:0000313" key="3">
    <source>
        <dbReference type="Proteomes" id="UP000580910"/>
    </source>
</evidence>
<feature type="transmembrane region" description="Helical" evidence="1">
    <location>
        <begin position="191"/>
        <end position="210"/>
    </location>
</feature>
<feature type="transmembrane region" description="Helical" evidence="1">
    <location>
        <begin position="393"/>
        <end position="415"/>
    </location>
</feature>
<dbReference type="AlphaFoldDB" id="A0A7W3IZ58"/>
<dbReference type="Proteomes" id="UP000580910">
    <property type="component" value="Unassembled WGS sequence"/>
</dbReference>
<evidence type="ECO:0000256" key="1">
    <source>
        <dbReference type="SAM" id="Phobius"/>
    </source>
</evidence>
<keyword evidence="1" id="KW-1133">Transmembrane helix</keyword>
<feature type="transmembrane region" description="Helical" evidence="1">
    <location>
        <begin position="466"/>
        <end position="487"/>
    </location>
</feature>
<keyword evidence="1" id="KW-0472">Membrane</keyword>
<feature type="transmembrane region" description="Helical" evidence="1">
    <location>
        <begin position="20"/>
        <end position="41"/>
    </location>
</feature>
<feature type="transmembrane region" description="Helical" evidence="1">
    <location>
        <begin position="507"/>
        <end position="531"/>
    </location>
</feature>
<protein>
    <submittedName>
        <fullName evidence="2">ABC-2 type transport system permease protein</fullName>
    </submittedName>
</protein>
<organism evidence="2 3">
    <name type="scientific">Nocardioides ginsengisegetis</name>
    <dbReference type="NCBI Taxonomy" id="661491"/>
    <lineage>
        <taxon>Bacteria</taxon>
        <taxon>Bacillati</taxon>
        <taxon>Actinomycetota</taxon>
        <taxon>Actinomycetes</taxon>
        <taxon>Propionibacteriales</taxon>
        <taxon>Nocardioidaceae</taxon>
        <taxon>Nocardioides</taxon>
    </lineage>
</organism>
<name>A0A7W3IZ58_9ACTN</name>
<evidence type="ECO:0000313" key="2">
    <source>
        <dbReference type="EMBL" id="MBA8803317.1"/>
    </source>
</evidence>
<feature type="transmembrane region" description="Helical" evidence="1">
    <location>
        <begin position="303"/>
        <end position="324"/>
    </location>
</feature>
<feature type="transmembrane region" description="Helical" evidence="1">
    <location>
        <begin position="155"/>
        <end position="179"/>
    </location>
</feature>
<dbReference type="RefSeq" id="WP_182538244.1">
    <property type="nucleotide sequence ID" value="NZ_JACGXA010000001.1"/>
</dbReference>
<keyword evidence="3" id="KW-1185">Reference proteome</keyword>
<feature type="transmembrane region" description="Helical" evidence="1">
    <location>
        <begin position="83"/>
        <end position="101"/>
    </location>
</feature>